<dbReference type="InterPro" id="IPR011330">
    <property type="entry name" value="Glyco_hydro/deAcase_b/a-brl"/>
</dbReference>
<dbReference type="PROSITE" id="PS51677">
    <property type="entry name" value="NODB"/>
    <property type="match status" value="1"/>
</dbReference>
<sequence>MHSIESINPDTTSPIEMSVIVIIPVDLHAFLECLLALCRQSQPAFGFEVIMVPVTSDVRAAALLQSLNTPFRLHVASPPQDGARDALRRASDVAAGQFCLVIDSAREVRHDLVAAHLRVQRETGGVVACGIEQAALQSDNPSGHQPPHRYRNGVSQQRAESASWWDSAEGHLSLPRAWLEAETAMPLLSEHHQGLELGYRLSQREMLRFVSAPDAGGKRTPPPALLRLVQEAEARGRESVALYHHYPALLAHLELGTFNQANFRKVQTRRLLLAARLPPRLLARIANAPRLPNSSNRWHRFLQSYSYWWGVRRALSNRDTWKRLTRGPVILMYHAIGGSDEPPGSYIVPQTRFARQMAWLKWNRYHVLGLDELLGYRRDYRLPPARSVVITFDDGYADNRSIAYPALRKNRFPATIFLVSRAVGATNDWDAKGELAGRPLLSWAEAGEMLRGGVQFGAHTRHHVSLTEVPAHQAVVEIAGSRSDLEHDLGVPVRAFAYPFGAHDRATQAAVEKAGFIGACCSLSGINDPLVPIYALRRVEVRGTDPPTRFVLALCWGRRHIR</sequence>
<dbReference type="Gene3D" id="3.20.20.370">
    <property type="entry name" value="Glycoside hydrolase/deacetylase"/>
    <property type="match status" value="1"/>
</dbReference>
<evidence type="ECO:0000256" key="2">
    <source>
        <dbReference type="ARBA" id="ARBA00022729"/>
    </source>
</evidence>
<dbReference type="InterPro" id="IPR051398">
    <property type="entry name" value="Polysacch_Deacetylase"/>
</dbReference>
<gene>
    <name evidence="4" type="ORF">AVDCRST_MAG26-4426</name>
</gene>
<organism evidence="4">
    <name type="scientific">uncultured Chloroflexia bacterium</name>
    <dbReference type="NCBI Taxonomy" id="1672391"/>
    <lineage>
        <taxon>Bacteria</taxon>
        <taxon>Bacillati</taxon>
        <taxon>Chloroflexota</taxon>
        <taxon>Chloroflexia</taxon>
        <taxon>environmental samples</taxon>
    </lineage>
</organism>
<dbReference type="GO" id="GO:0016810">
    <property type="term" value="F:hydrolase activity, acting on carbon-nitrogen (but not peptide) bonds"/>
    <property type="evidence" value="ECO:0007669"/>
    <property type="project" value="InterPro"/>
</dbReference>
<dbReference type="Gene3D" id="3.90.550.10">
    <property type="entry name" value="Spore Coat Polysaccharide Biosynthesis Protein SpsA, Chain A"/>
    <property type="match status" value="1"/>
</dbReference>
<keyword evidence="2" id="KW-0732">Signal</keyword>
<dbReference type="InterPro" id="IPR029044">
    <property type="entry name" value="Nucleotide-diphossugar_trans"/>
</dbReference>
<proteinExistence type="predicted"/>
<accession>A0A6J4K4C1</accession>
<evidence type="ECO:0000259" key="3">
    <source>
        <dbReference type="PROSITE" id="PS51677"/>
    </source>
</evidence>
<comment type="subcellular location">
    <subcellularLocation>
        <location evidence="1">Secreted</location>
    </subcellularLocation>
</comment>
<dbReference type="InterPro" id="IPR002509">
    <property type="entry name" value="NODB_dom"/>
</dbReference>
<dbReference type="PANTHER" id="PTHR34216">
    <property type="match status" value="1"/>
</dbReference>
<name>A0A6J4K4C1_9CHLR</name>
<dbReference type="SUPFAM" id="SSF88713">
    <property type="entry name" value="Glycoside hydrolase/deacetylase"/>
    <property type="match status" value="1"/>
</dbReference>
<evidence type="ECO:0000256" key="1">
    <source>
        <dbReference type="ARBA" id="ARBA00004613"/>
    </source>
</evidence>
<dbReference type="AlphaFoldDB" id="A0A6J4K4C1"/>
<dbReference type="CDD" id="cd10918">
    <property type="entry name" value="CE4_NodB_like_5s_6s"/>
    <property type="match status" value="1"/>
</dbReference>
<reference evidence="4" key="1">
    <citation type="submission" date="2020-02" db="EMBL/GenBank/DDBJ databases">
        <authorList>
            <person name="Meier V. D."/>
        </authorList>
    </citation>
    <scope>NUCLEOTIDE SEQUENCE</scope>
    <source>
        <strain evidence="4">AVDCRST_MAG26</strain>
    </source>
</reference>
<feature type="domain" description="NodB homology" evidence="3">
    <location>
        <begin position="386"/>
        <end position="562"/>
    </location>
</feature>
<dbReference type="EMBL" id="CADCTK010001050">
    <property type="protein sequence ID" value="CAA9295625.1"/>
    <property type="molecule type" value="Genomic_DNA"/>
</dbReference>
<dbReference type="Pfam" id="PF01522">
    <property type="entry name" value="Polysacc_deac_1"/>
    <property type="match status" value="1"/>
</dbReference>
<dbReference type="PANTHER" id="PTHR34216:SF3">
    <property type="entry name" value="POLY-BETA-1,6-N-ACETYL-D-GLUCOSAMINE N-DEACETYLASE"/>
    <property type="match status" value="1"/>
</dbReference>
<protein>
    <submittedName>
        <fullName evidence="4">Polysaccharide deacetylase</fullName>
    </submittedName>
</protein>
<dbReference type="GO" id="GO:0005975">
    <property type="term" value="P:carbohydrate metabolic process"/>
    <property type="evidence" value="ECO:0007669"/>
    <property type="project" value="InterPro"/>
</dbReference>
<evidence type="ECO:0000313" key="4">
    <source>
        <dbReference type="EMBL" id="CAA9295625.1"/>
    </source>
</evidence>
<dbReference type="SUPFAM" id="SSF53448">
    <property type="entry name" value="Nucleotide-diphospho-sugar transferases"/>
    <property type="match status" value="1"/>
</dbReference>
<dbReference type="GO" id="GO:0005576">
    <property type="term" value="C:extracellular region"/>
    <property type="evidence" value="ECO:0007669"/>
    <property type="project" value="UniProtKB-SubCell"/>
</dbReference>